<dbReference type="InterPro" id="IPR014922">
    <property type="entry name" value="YdhG-like"/>
</dbReference>
<evidence type="ECO:0000313" key="3">
    <source>
        <dbReference type="Proteomes" id="UP000199050"/>
    </source>
</evidence>
<dbReference type="RefSeq" id="WP_090715308.1">
    <property type="nucleotide sequence ID" value="NZ_CBCSKY010000026.1"/>
</dbReference>
<proteinExistence type="predicted"/>
<evidence type="ECO:0000259" key="1">
    <source>
        <dbReference type="Pfam" id="PF08818"/>
    </source>
</evidence>
<dbReference type="STRING" id="1174501.SAMN05216192_11652"/>
<dbReference type="Gene3D" id="3.90.1150.200">
    <property type="match status" value="1"/>
</dbReference>
<dbReference type="OrthoDB" id="9813231at2"/>
<dbReference type="AlphaFoldDB" id="A0A1G8TBJ3"/>
<dbReference type="Proteomes" id="UP000199050">
    <property type="component" value="Unassembled WGS sequence"/>
</dbReference>
<dbReference type="SUPFAM" id="SSF159888">
    <property type="entry name" value="YdhG-like"/>
    <property type="match status" value="1"/>
</dbReference>
<dbReference type="EMBL" id="FNDX01000016">
    <property type="protein sequence ID" value="SDJ38295.1"/>
    <property type="molecule type" value="Genomic_DNA"/>
</dbReference>
<sequence>MEYYASSPEEYIRQLPEERRIIIAKLRDVIRENLPEGFAETMGYGIEYIVPHELYPPGYHVKPEQPLPFISIASQKNHIALYHMGIYMQPELLSWFREEYPKHMKTKLDMGKSCIRFKPAGTIPYELIGELSRKLTVTEYIRLYERETAHMKKK</sequence>
<reference evidence="3" key="1">
    <citation type="submission" date="2016-10" db="EMBL/GenBank/DDBJ databases">
        <authorList>
            <person name="Varghese N."/>
            <person name="Submissions S."/>
        </authorList>
    </citation>
    <scope>NUCLEOTIDE SEQUENCE [LARGE SCALE GENOMIC DNA]</scope>
    <source>
        <strain evidence="3">CGMCC 1.11012</strain>
    </source>
</reference>
<name>A0A1G8TBJ3_9BACL</name>
<accession>A0A1G8TBJ3</accession>
<dbReference type="Pfam" id="PF08818">
    <property type="entry name" value="DUF1801"/>
    <property type="match status" value="1"/>
</dbReference>
<organism evidence="2 3">
    <name type="scientific">Paenibacillus typhae</name>
    <dbReference type="NCBI Taxonomy" id="1174501"/>
    <lineage>
        <taxon>Bacteria</taxon>
        <taxon>Bacillati</taxon>
        <taxon>Bacillota</taxon>
        <taxon>Bacilli</taxon>
        <taxon>Bacillales</taxon>
        <taxon>Paenibacillaceae</taxon>
        <taxon>Paenibacillus</taxon>
    </lineage>
</organism>
<protein>
    <recommendedName>
        <fullName evidence="1">YdhG-like domain-containing protein</fullName>
    </recommendedName>
</protein>
<evidence type="ECO:0000313" key="2">
    <source>
        <dbReference type="EMBL" id="SDJ38295.1"/>
    </source>
</evidence>
<gene>
    <name evidence="2" type="ORF">SAMN05216192_11652</name>
</gene>
<keyword evidence="3" id="KW-1185">Reference proteome</keyword>
<feature type="domain" description="YdhG-like" evidence="1">
    <location>
        <begin position="19"/>
        <end position="133"/>
    </location>
</feature>